<dbReference type="EMBL" id="MPUH01001225">
    <property type="protein sequence ID" value="OMJ69222.1"/>
    <property type="molecule type" value="Genomic_DNA"/>
</dbReference>
<organism evidence="4 5">
    <name type="scientific">Stentor coeruleus</name>
    <dbReference type="NCBI Taxonomy" id="5963"/>
    <lineage>
        <taxon>Eukaryota</taxon>
        <taxon>Sar</taxon>
        <taxon>Alveolata</taxon>
        <taxon>Ciliophora</taxon>
        <taxon>Postciliodesmatophora</taxon>
        <taxon>Heterotrichea</taxon>
        <taxon>Heterotrichida</taxon>
        <taxon>Stentoridae</taxon>
        <taxon>Stentor</taxon>
    </lineage>
</organism>
<protein>
    <recommendedName>
        <fullName evidence="6">Saccharopine dehydrogenase</fullName>
    </recommendedName>
</protein>
<evidence type="ECO:0000313" key="5">
    <source>
        <dbReference type="Proteomes" id="UP000187209"/>
    </source>
</evidence>
<dbReference type="InterPro" id="IPR005097">
    <property type="entry name" value="Sacchrp_dh_NADP-bd"/>
</dbReference>
<evidence type="ECO:0008006" key="6">
    <source>
        <dbReference type="Google" id="ProtNLM"/>
    </source>
</evidence>
<dbReference type="AlphaFoldDB" id="A0A1R2AXK3"/>
<dbReference type="Gene3D" id="3.30.360.10">
    <property type="entry name" value="Dihydrodipicolinate Reductase, domain 2"/>
    <property type="match status" value="1"/>
</dbReference>
<reference evidence="4 5" key="1">
    <citation type="submission" date="2016-11" db="EMBL/GenBank/DDBJ databases">
        <title>The macronuclear genome of Stentor coeruleus: a giant cell with tiny introns.</title>
        <authorList>
            <person name="Slabodnick M."/>
            <person name="Ruby J.G."/>
            <person name="Reiff S.B."/>
            <person name="Swart E.C."/>
            <person name="Gosai S."/>
            <person name="Prabakaran S."/>
            <person name="Witkowska E."/>
            <person name="Larue G.E."/>
            <person name="Fisher S."/>
            <person name="Freeman R.M."/>
            <person name="Gunawardena J."/>
            <person name="Chu W."/>
            <person name="Stover N.A."/>
            <person name="Gregory B.D."/>
            <person name="Nowacki M."/>
            <person name="Derisi J."/>
            <person name="Roy S.W."/>
            <person name="Marshall W.F."/>
            <person name="Sood P."/>
        </authorList>
    </citation>
    <scope>NUCLEOTIDE SEQUENCE [LARGE SCALE GENOMIC DNA]</scope>
    <source>
        <strain evidence="4">WM001</strain>
    </source>
</reference>
<evidence type="ECO:0000259" key="2">
    <source>
        <dbReference type="Pfam" id="PF03435"/>
    </source>
</evidence>
<accession>A0A1R2AXK3</accession>
<dbReference type="InterPro" id="IPR032095">
    <property type="entry name" value="Sacchrp_dh-like_C"/>
</dbReference>
<dbReference type="Proteomes" id="UP000187209">
    <property type="component" value="Unassembled WGS sequence"/>
</dbReference>
<keyword evidence="5" id="KW-1185">Reference proteome</keyword>
<feature type="domain" description="Saccharopine dehydrogenase-like C-terminal" evidence="3">
    <location>
        <begin position="123"/>
        <end position="440"/>
    </location>
</feature>
<dbReference type="InterPro" id="IPR051168">
    <property type="entry name" value="AASS"/>
</dbReference>
<dbReference type="PANTHER" id="PTHR11133:SF23">
    <property type="entry name" value="SACCHAROPINE DEHYDROGENASE [NAD(+), L-LYSINE-FORMING]"/>
    <property type="match status" value="1"/>
</dbReference>
<evidence type="ECO:0000259" key="3">
    <source>
        <dbReference type="Pfam" id="PF16653"/>
    </source>
</evidence>
<name>A0A1R2AXK3_9CILI</name>
<evidence type="ECO:0000313" key="4">
    <source>
        <dbReference type="EMBL" id="OMJ69222.1"/>
    </source>
</evidence>
<dbReference type="Pfam" id="PF16653">
    <property type="entry name" value="Sacchrp_dh_C"/>
    <property type="match status" value="1"/>
</dbReference>
<dbReference type="GO" id="GO:0005737">
    <property type="term" value="C:cytoplasm"/>
    <property type="evidence" value="ECO:0007669"/>
    <property type="project" value="TreeGrafter"/>
</dbReference>
<sequence length="453" mass="50470">MESPKCLIVGSGLMVRSLISTLFPLGYNITVTGNVQSELDSLSGEFNITTVFADACQEGALNPLVQGMTVVISMIPPRFHHRVLQACIASKVNLVTPSYVSQDMYSLEQEAKDAGIVVSNENGLDPGIDHMSVIKKLEEIRSKGGKVEEFQSSCGAFPAPEACTNKLCYKLAWAPYGALLAATRPAKYLKSNEIVEISGCELMGAQKPYDIAFPLPITFYPNGDSLVYPKKYGIEEAHTVMRCTLRYKNYPIICQALCVLGIYNESPRKFTENYTWVELLEELAGLEEKASDNLPEFFTETLSRKLIAKFQYLPQENLRLIFEAFHELGLSSNAPVVGNSVFAAYVNQVQGLLEYKEGERDCVIMEHLFKVRYEDKVVRHKSRLIDYGVPNGGTSAVSRLVSVPTALAADWVCKNNHAPGFMFPMESKFASDVLRKLEEEYNVKFEEEEEVIG</sequence>
<dbReference type="InterPro" id="IPR036291">
    <property type="entry name" value="NAD(P)-bd_dom_sf"/>
</dbReference>
<evidence type="ECO:0000256" key="1">
    <source>
        <dbReference type="ARBA" id="ARBA00023002"/>
    </source>
</evidence>
<keyword evidence="1" id="KW-0560">Oxidoreductase</keyword>
<dbReference type="OrthoDB" id="10059875at2759"/>
<dbReference type="Gene3D" id="1.10.1870.10">
    <property type="entry name" value="Domain 3, Saccharopine reductase"/>
    <property type="match status" value="1"/>
</dbReference>
<dbReference type="Gene3D" id="3.40.50.720">
    <property type="entry name" value="NAD(P)-binding Rossmann-like Domain"/>
    <property type="match status" value="1"/>
</dbReference>
<dbReference type="GO" id="GO:0019878">
    <property type="term" value="P:lysine biosynthetic process via aminoadipic acid"/>
    <property type="evidence" value="ECO:0007669"/>
    <property type="project" value="TreeGrafter"/>
</dbReference>
<dbReference type="Pfam" id="PF03435">
    <property type="entry name" value="Sacchrp_dh_NADP"/>
    <property type="match status" value="1"/>
</dbReference>
<dbReference type="SUPFAM" id="SSF51735">
    <property type="entry name" value="NAD(P)-binding Rossmann-fold domains"/>
    <property type="match status" value="1"/>
</dbReference>
<proteinExistence type="predicted"/>
<feature type="domain" description="Saccharopine dehydrogenase NADP binding" evidence="2">
    <location>
        <begin position="7"/>
        <end position="117"/>
    </location>
</feature>
<dbReference type="GO" id="GO:0004753">
    <property type="term" value="F:saccharopine dehydrogenase activity"/>
    <property type="evidence" value="ECO:0007669"/>
    <property type="project" value="TreeGrafter"/>
</dbReference>
<gene>
    <name evidence="4" type="ORF">SteCoe_33118</name>
</gene>
<dbReference type="PANTHER" id="PTHR11133">
    <property type="entry name" value="SACCHAROPINE DEHYDROGENASE"/>
    <property type="match status" value="1"/>
</dbReference>
<dbReference type="SUPFAM" id="SSF55347">
    <property type="entry name" value="Glyceraldehyde-3-phosphate dehydrogenase-like, C-terminal domain"/>
    <property type="match status" value="1"/>
</dbReference>
<comment type="caution">
    <text evidence="4">The sequence shown here is derived from an EMBL/GenBank/DDBJ whole genome shotgun (WGS) entry which is preliminary data.</text>
</comment>